<reference evidence="2 3" key="1">
    <citation type="journal article" date="2016" name="Int. J. Syst. Evol. Microbiol.">
        <title>Ensifer glycinis sp. nov., an novel rhizobial species associated with Glycine spp.</title>
        <authorList>
            <person name="Yan H."/>
            <person name="Yan J."/>
            <person name="Sui X.H."/>
            <person name="Wang E.T."/>
            <person name="Chen W.X."/>
            <person name="Zhang X.X."/>
            <person name="Chen W.F."/>
        </authorList>
    </citation>
    <scope>NUCLEOTIDE SEQUENCE [LARGE SCALE GENOMIC DNA]</scope>
    <source>
        <strain evidence="2 3">CCBAU 23380</strain>
    </source>
</reference>
<feature type="region of interest" description="Disordered" evidence="1">
    <location>
        <begin position="40"/>
        <end position="81"/>
    </location>
</feature>
<evidence type="ECO:0000313" key="2">
    <source>
        <dbReference type="EMBL" id="OAP41383.1"/>
    </source>
</evidence>
<dbReference type="AlphaFoldDB" id="A0A178Y314"/>
<name>A0A178Y314_9HYPH</name>
<dbReference type="EMBL" id="LPUX01000053">
    <property type="protein sequence ID" value="OAP41383.1"/>
    <property type="molecule type" value="Genomic_DNA"/>
</dbReference>
<proteinExistence type="predicted"/>
<evidence type="ECO:0000313" key="3">
    <source>
        <dbReference type="Proteomes" id="UP000094025"/>
    </source>
</evidence>
<feature type="compositionally biased region" description="Low complexity" evidence="1">
    <location>
        <begin position="71"/>
        <end position="81"/>
    </location>
</feature>
<dbReference type="Proteomes" id="UP000094025">
    <property type="component" value="Unassembled WGS sequence"/>
</dbReference>
<comment type="caution">
    <text evidence="2">The sequence shown here is derived from an EMBL/GenBank/DDBJ whole genome shotgun (WGS) entry which is preliminary data.</text>
</comment>
<keyword evidence="3" id="KW-1185">Reference proteome</keyword>
<evidence type="ECO:0000256" key="1">
    <source>
        <dbReference type="SAM" id="MobiDB-lite"/>
    </source>
</evidence>
<accession>A0A178Y314</accession>
<gene>
    <name evidence="2" type="ORF">AU381_05800</name>
</gene>
<sequence length="109" mass="12113">MFYLTSDREKEHGSSFTHKAALEVLRVYRATLEYAALENGESGHQAVQVEEDSRNELDQGPGPEFESVSEASVAPKTTKKATSSTLYLLRRGSESFNPGFCRRTELLIG</sequence>
<protein>
    <submittedName>
        <fullName evidence="2">Uncharacterized protein</fullName>
    </submittedName>
</protein>
<organism evidence="2 3">
    <name type="scientific">Sinorhizobium glycinis</name>
    <dbReference type="NCBI Taxonomy" id="1472378"/>
    <lineage>
        <taxon>Bacteria</taxon>
        <taxon>Pseudomonadati</taxon>
        <taxon>Pseudomonadota</taxon>
        <taxon>Alphaproteobacteria</taxon>
        <taxon>Hyphomicrobiales</taxon>
        <taxon>Rhizobiaceae</taxon>
        <taxon>Sinorhizobium/Ensifer group</taxon>
        <taxon>Sinorhizobium</taxon>
    </lineage>
</organism>